<sequence length="74" mass="8867">MERLDKSAGRRIVQRINWLTANLDAIRLETLTSDLAGLYKLRVGDYRIIYEVLWDEETIVIHAVGHRREIYRRR</sequence>
<dbReference type="STRING" id="926550.CLDAP_18820"/>
<dbReference type="HOGENOM" id="CLU_155761_1_1_0"/>
<dbReference type="SUPFAM" id="SSF143011">
    <property type="entry name" value="RelE-like"/>
    <property type="match status" value="1"/>
</dbReference>
<dbReference type="Pfam" id="PF05016">
    <property type="entry name" value="ParE_toxin"/>
    <property type="match status" value="1"/>
</dbReference>
<protein>
    <submittedName>
        <fullName evidence="3">Putative toxin</fullName>
    </submittedName>
</protein>
<evidence type="ECO:0000256" key="2">
    <source>
        <dbReference type="ARBA" id="ARBA00022649"/>
    </source>
</evidence>
<dbReference type="AlphaFoldDB" id="I0I3T4"/>
<comment type="similarity">
    <text evidence="1">Belongs to the RelE toxin family.</text>
</comment>
<dbReference type="Proteomes" id="UP000007880">
    <property type="component" value="Chromosome"/>
</dbReference>
<keyword evidence="2" id="KW-1277">Toxin-antitoxin system</keyword>
<proteinExistence type="inferred from homology"/>
<evidence type="ECO:0000256" key="1">
    <source>
        <dbReference type="ARBA" id="ARBA00006226"/>
    </source>
</evidence>
<dbReference type="RefSeq" id="WP_014433159.1">
    <property type="nucleotide sequence ID" value="NC_017079.1"/>
</dbReference>
<dbReference type="KEGG" id="cap:CLDAP_18820"/>
<dbReference type="eggNOG" id="COG2026">
    <property type="taxonomic scope" value="Bacteria"/>
</dbReference>
<dbReference type="PANTHER" id="PTHR35601:SF1">
    <property type="entry name" value="TOXIN RELE"/>
    <property type="match status" value="1"/>
</dbReference>
<dbReference type="Gene3D" id="3.30.2310.20">
    <property type="entry name" value="RelE-like"/>
    <property type="match status" value="1"/>
</dbReference>
<organism evidence="3 4">
    <name type="scientific">Caldilinea aerophila (strain DSM 14535 / JCM 11387 / NBRC 104270 / STL-6-O1)</name>
    <dbReference type="NCBI Taxonomy" id="926550"/>
    <lineage>
        <taxon>Bacteria</taxon>
        <taxon>Bacillati</taxon>
        <taxon>Chloroflexota</taxon>
        <taxon>Caldilineae</taxon>
        <taxon>Caldilineales</taxon>
        <taxon>Caldilineaceae</taxon>
        <taxon>Caldilinea</taxon>
    </lineage>
</organism>
<dbReference type="InterPro" id="IPR007712">
    <property type="entry name" value="RelE/ParE_toxin"/>
</dbReference>
<dbReference type="OrthoDB" id="9805098at2"/>
<accession>I0I3T4</accession>
<name>I0I3T4_CALAS</name>
<dbReference type="PATRIC" id="fig|926550.5.peg.2093"/>
<dbReference type="InterPro" id="IPR035093">
    <property type="entry name" value="RelE/ParE_toxin_dom_sf"/>
</dbReference>
<reference evidence="3 4" key="1">
    <citation type="submission" date="2012-02" db="EMBL/GenBank/DDBJ databases">
        <title>Complete genome sequence of Caldilinea aerophila DSM 14535 (= NBRC 102666).</title>
        <authorList>
            <person name="Oguchi A."/>
            <person name="Hosoyama A."/>
            <person name="Sekine M."/>
            <person name="Fukai R."/>
            <person name="Kato Y."/>
            <person name="Nakamura S."/>
            <person name="Hanada S."/>
            <person name="Yamazaki S."/>
            <person name="Fujita N."/>
        </authorList>
    </citation>
    <scope>NUCLEOTIDE SEQUENCE [LARGE SCALE GENOMIC DNA]</scope>
    <source>
        <strain evidence="4">DSM 14535 / JCM 11387 / NBRC 104270 / STL-6-O1</strain>
    </source>
</reference>
<evidence type="ECO:0000313" key="4">
    <source>
        <dbReference type="Proteomes" id="UP000007880"/>
    </source>
</evidence>
<evidence type="ECO:0000313" key="3">
    <source>
        <dbReference type="EMBL" id="BAL99921.1"/>
    </source>
</evidence>
<gene>
    <name evidence="3" type="ordered locus">CLDAP_18820</name>
</gene>
<keyword evidence="4" id="KW-1185">Reference proteome</keyword>
<dbReference type="PANTHER" id="PTHR35601">
    <property type="entry name" value="TOXIN RELE"/>
    <property type="match status" value="1"/>
</dbReference>
<dbReference type="EMBL" id="AP012337">
    <property type="protein sequence ID" value="BAL99921.1"/>
    <property type="molecule type" value="Genomic_DNA"/>
</dbReference>